<dbReference type="EMBL" id="CM055097">
    <property type="protein sequence ID" value="KAJ7553860.1"/>
    <property type="molecule type" value="Genomic_DNA"/>
</dbReference>
<dbReference type="Proteomes" id="UP001162992">
    <property type="component" value="Chromosome 6"/>
</dbReference>
<keyword evidence="2" id="KW-1185">Reference proteome</keyword>
<proteinExistence type="predicted"/>
<evidence type="ECO:0000313" key="2">
    <source>
        <dbReference type="Proteomes" id="UP001162992"/>
    </source>
</evidence>
<reference evidence="2" key="1">
    <citation type="journal article" date="2024" name="Proc. Natl. Acad. Sci. U.S.A.">
        <title>Extraordinary preservation of gene collinearity over three hundred million years revealed in homosporous lycophytes.</title>
        <authorList>
            <person name="Li C."/>
            <person name="Wickell D."/>
            <person name="Kuo L.Y."/>
            <person name="Chen X."/>
            <person name="Nie B."/>
            <person name="Liao X."/>
            <person name="Peng D."/>
            <person name="Ji J."/>
            <person name="Jenkins J."/>
            <person name="Williams M."/>
            <person name="Shu S."/>
            <person name="Plott C."/>
            <person name="Barry K."/>
            <person name="Rajasekar S."/>
            <person name="Grimwood J."/>
            <person name="Han X."/>
            <person name="Sun S."/>
            <person name="Hou Z."/>
            <person name="He W."/>
            <person name="Dai G."/>
            <person name="Sun C."/>
            <person name="Schmutz J."/>
            <person name="Leebens-Mack J.H."/>
            <person name="Li F.W."/>
            <person name="Wang L."/>
        </authorList>
    </citation>
    <scope>NUCLEOTIDE SEQUENCE [LARGE SCALE GENOMIC DNA]</scope>
    <source>
        <strain evidence="2">cv. PW_Plant_1</strain>
    </source>
</reference>
<organism evidence="1 2">
    <name type="scientific">Diphasiastrum complanatum</name>
    <name type="common">Issler's clubmoss</name>
    <name type="synonym">Lycopodium complanatum</name>
    <dbReference type="NCBI Taxonomy" id="34168"/>
    <lineage>
        <taxon>Eukaryota</taxon>
        <taxon>Viridiplantae</taxon>
        <taxon>Streptophyta</taxon>
        <taxon>Embryophyta</taxon>
        <taxon>Tracheophyta</taxon>
        <taxon>Lycopodiopsida</taxon>
        <taxon>Lycopodiales</taxon>
        <taxon>Lycopodiaceae</taxon>
        <taxon>Lycopodioideae</taxon>
        <taxon>Diphasiastrum</taxon>
    </lineage>
</organism>
<sequence>MAQENWSEKTDCQAPPEAPVSCINNCGYFGSPATMNMCSKCYRDLVLLQQQQQPPRAPTAAAATVVEVTAIHSGITELTVERTSTTDINVEAEIIAPLMSSSTAIRRTPIASSELAGSSQEQSSNLIFNRCFCCQKRVGLTGFKCRCGDVFCALHRYSDKHNCSFDYKTAGRDAIAKANPLIKADKVRKI</sequence>
<gene>
    <name evidence="1" type="ORF">O6H91_06G115800</name>
</gene>
<evidence type="ECO:0000313" key="1">
    <source>
        <dbReference type="EMBL" id="KAJ7553860.1"/>
    </source>
</evidence>
<comment type="caution">
    <text evidence="1">The sequence shown here is derived from an EMBL/GenBank/DDBJ whole genome shotgun (WGS) entry which is preliminary data.</text>
</comment>
<accession>A0ACC2DHU5</accession>
<protein>
    <submittedName>
        <fullName evidence="1">Uncharacterized protein</fullName>
    </submittedName>
</protein>
<name>A0ACC2DHU5_DIPCM</name>